<protein>
    <submittedName>
        <fullName evidence="6">Flagellar brake protein</fullName>
    </submittedName>
</protein>
<organism evidence="6 7">
    <name type="scientific">Piscinibacter koreensis</name>
    <dbReference type="NCBI Taxonomy" id="2742824"/>
    <lineage>
        <taxon>Bacteria</taxon>
        <taxon>Pseudomonadati</taxon>
        <taxon>Pseudomonadota</taxon>
        <taxon>Betaproteobacteria</taxon>
        <taxon>Burkholderiales</taxon>
        <taxon>Sphaerotilaceae</taxon>
        <taxon>Piscinibacter</taxon>
    </lineage>
</organism>
<keyword evidence="7" id="KW-1185">Reference proteome</keyword>
<dbReference type="SUPFAM" id="SSF141371">
    <property type="entry name" value="PilZ domain-like"/>
    <property type="match status" value="1"/>
</dbReference>
<keyword evidence="3" id="KW-0975">Bacterial flagellum</keyword>
<accession>A0A7Y6NMI6</accession>
<feature type="domain" description="PilZ" evidence="4">
    <location>
        <begin position="106"/>
        <end position="217"/>
    </location>
</feature>
<reference evidence="6 7" key="1">
    <citation type="submission" date="2020-06" db="EMBL/GenBank/DDBJ databases">
        <title>Schlegella sp. ID0723 isolated from air conditioner.</title>
        <authorList>
            <person name="Kim D.Y."/>
            <person name="Kim D.-U."/>
        </authorList>
    </citation>
    <scope>NUCLEOTIDE SEQUENCE [LARGE SCALE GENOMIC DNA]</scope>
    <source>
        <strain evidence="6 7">ID0723</strain>
    </source>
</reference>
<evidence type="ECO:0000256" key="2">
    <source>
        <dbReference type="ARBA" id="ARBA00022741"/>
    </source>
</evidence>
<proteinExistence type="predicted"/>
<dbReference type="Gene3D" id="2.40.10.220">
    <property type="entry name" value="predicted glycosyltransferase like domains"/>
    <property type="match status" value="1"/>
</dbReference>
<evidence type="ECO:0000259" key="4">
    <source>
        <dbReference type="Pfam" id="PF07238"/>
    </source>
</evidence>
<evidence type="ECO:0000313" key="6">
    <source>
        <dbReference type="EMBL" id="NUZ05941.1"/>
    </source>
</evidence>
<dbReference type="InterPro" id="IPR012349">
    <property type="entry name" value="Split_barrel_FMN-bd"/>
</dbReference>
<dbReference type="Pfam" id="PF07317">
    <property type="entry name" value="PilZN"/>
    <property type="match status" value="1"/>
</dbReference>
<keyword evidence="6" id="KW-0969">Cilium</keyword>
<dbReference type="InterPro" id="IPR009875">
    <property type="entry name" value="PilZ_domain"/>
</dbReference>
<feature type="domain" description="Type III secretion system flagellar brake protein YcgR PilZN" evidence="5">
    <location>
        <begin position="2"/>
        <end position="104"/>
    </location>
</feature>
<keyword evidence="6" id="KW-0966">Cell projection</keyword>
<dbReference type="Gene3D" id="2.30.110.10">
    <property type="entry name" value="Electron Transport, Fmn-binding Protein, Chain A"/>
    <property type="match status" value="1"/>
</dbReference>
<evidence type="ECO:0000256" key="3">
    <source>
        <dbReference type="ARBA" id="ARBA00023143"/>
    </source>
</evidence>
<dbReference type="AlphaFoldDB" id="A0A7Y6NMI6"/>
<keyword evidence="2" id="KW-0547">Nucleotide-binding</keyword>
<keyword evidence="6" id="KW-0282">Flagellum</keyword>
<name>A0A7Y6NMI6_9BURK</name>
<dbReference type="Proteomes" id="UP000529637">
    <property type="component" value="Unassembled WGS sequence"/>
</dbReference>
<evidence type="ECO:0000313" key="7">
    <source>
        <dbReference type="Proteomes" id="UP000529637"/>
    </source>
</evidence>
<evidence type="ECO:0000256" key="1">
    <source>
        <dbReference type="ARBA" id="ARBA00022636"/>
    </source>
</evidence>
<sequence>MSSRREIALMLNQLCDGSVRLQLHGKDGRPYTSVLWTVDGERGTLGFNADPEDPALASLLRHPQVIVVGYLDNVKLQFDLYHLVLVRGNRASVLSGAFPREIFRFQRRNAFRVRPLPRGSRLARLRHPALGPVELALRVLDVSIGGCAVLLPDDVPPPSLGLLVGSVQIDLDADTRFEVNMRLQHVTLPGSEAGGARLGFEFVRAGGEALRALQRFIDLTQKRGRMLTL</sequence>
<dbReference type="GO" id="GO:0035438">
    <property type="term" value="F:cyclic-di-GMP binding"/>
    <property type="evidence" value="ECO:0007669"/>
    <property type="project" value="InterPro"/>
</dbReference>
<dbReference type="Pfam" id="PF07238">
    <property type="entry name" value="PilZ"/>
    <property type="match status" value="1"/>
</dbReference>
<dbReference type="InterPro" id="IPR009926">
    <property type="entry name" value="T3SS_YcgR_PilZN"/>
</dbReference>
<evidence type="ECO:0000259" key="5">
    <source>
        <dbReference type="Pfam" id="PF07317"/>
    </source>
</evidence>
<dbReference type="EMBL" id="JABWMJ010000003">
    <property type="protein sequence ID" value="NUZ05941.1"/>
    <property type="molecule type" value="Genomic_DNA"/>
</dbReference>
<comment type="caution">
    <text evidence="6">The sequence shown here is derived from an EMBL/GenBank/DDBJ whole genome shotgun (WGS) entry which is preliminary data.</text>
</comment>
<gene>
    <name evidence="6" type="ORF">HQN59_09205</name>
</gene>
<keyword evidence="1" id="KW-0973">c-di-GMP</keyword>